<keyword evidence="1" id="KW-0808">Transferase</keyword>
<keyword evidence="3" id="KW-0418">Kinase</keyword>
<dbReference type="Gene3D" id="1.10.510.10">
    <property type="entry name" value="Transferase(Phosphotransferase) domain 1"/>
    <property type="match status" value="1"/>
</dbReference>
<dbReference type="AlphaFoldDB" id="A0AAN9QAQ4"/>
<protein>
    <submittedName>
        <fullName evidence="5">Uncharacterized protein</fullName>
    </submittedName>
</protein>
<keyword evidence="6" id="KW-1185">Reference proteome</keyword>
<dbReference type="Proteomes" id="UP001367508">
    <property type="component" value="Unassembled WGS sequence"/>
</dbReference>
<evidence type="ECO:0000313" key="5">
    <source>
        <dbReference type="EMBL" id="KAK7328262.1"/>
    </source>
</evidence>
<evidence type="ECO:0000256" key="1">
    <source>
        <dbReference type="ARBA" id="ARBA00022679"/>
    </source>
</evidence>
<evidence type="ECO:0000256" key="4">
    <source>
        <dbReference type="ARBA" id="ARBA00022840"/>
    </source>
</evidence>
<dbReference type="InterPro" id="IPR052059">
    <property type="entry name" value="CR_Ser/Thr_kinase"/>
</dbReference>
<dbReference type="GO" id="GO:0016301">
    <property type="term" value="F:kinase activity"/>
    <property type="evidence" value="ECO:0007669"/>
    <property type="project" value="UniProtKB-KW"/>
</dbReference>
<proteinExistence type="predicted"/>
<evidence type="ECO:0000256" key="3">
    <source>
        <dbReference type="ARBA" id="ARBA00022777"/>
    </source>
</evidence>
<dbReference type="GO" id="GO:0005524">
    <property type="term" value="F:ATP binding"/>
    <property type="evidence" value="ECO:0007669"/>
    <property type="project" value="UniProtKB-KW"/>
</dbReference>
<organism evidence="5 6">
    <name type="scientific">Canavalia gladiata</name>
    <name type="common">Sword bean</name>
    <name type="synonym">Dolichos gladiatus</name>
    <dbReference type="NCBI Taxonomy" id="3824"/>
    <lineage>
        <taxon>Eukaryota</taxon>
        <taxon>Viridiplantae</taxon>
        <taxon>Streptophyta</taxon>
        <taxon>Embryophyta</taxon>
        <taxon>Tracheophyta</taxon>
        <taxon>Spermatophyta</taxon>
        <taxon>Magnoliopsida</taxon>
        <taxon>eudicotyledons</taxon>
        <taxon>Gunneridae</taxon>
        <taxon>Pentapetalae</taxon>
        <taxon>rosids</taxon>
        <taxon>fabids</taxon>
        <taxon>Fabales</taxon>
        <taxon>Fabaceae</taxon>
        <taxon>Papilionoideae</taxon>
        <taxon>50 kb inversion clade</taxon>
        <taxon>NPAAA clade</taxon>
        <taxon>indigoferoid/millettioid clade</taxon>
        <taxon>Phaseoleae</taxon>
        <taxon>Canavalia</taxon>
    </lineage>
</organism>
<evidence type="ECO:0000313" key="6">
    <source>
        <dbReference type="Proteomes" id="UP001367508"/>
    </source>
</evidence>
<comment type="caution">
    <text evidence="5">The sequence shown here is derived from an EMBL/GenBank/DDBJ whole genome shotgun (WGS) entry which is preliminary data.</text>
</comment>
<name>A0AAN9QAQ4_CANGL</name>
<dbReference type="PANTHER" id="PTHR47973">
    <property type="entry name" value="CYSTEINE-RICH RECEPTOR-LIKE PROTEIN KINASE 3"/>
    <property type="match status" value="1"/>
</dbReference>
<keyword evidence="2" id="KW-0547">Nucleotide-binding</keyword>
<gene>
    <name evidence="5" type="ORF">VNO77_22365</name>
</gene>
<sequence>MWQRYDLEQESTNHIFFKCPTVKKGWYDVLDWMEIILALQDTEKGNLMELVDRRVGTDFNKEEVMVLINVTLLCTKVSATLRPMMVAVVSILEDRTEVQKVVSEMSEVFDQKKLEAMRQYYYDHSISMKGP</sequence>
<evidence type="ECO:0000256" key="2">
    <source>
        <dbReference type="ARBA" id="ARBA00022741"/>
    </source>
</evidence>
<accession>A0AAN9QAQ4</accession>
<reference evidence="5 6" key="1">
    <citation type="submission" date="2024-01" db="EMBL/GenBank/DDBJ databases">
        <title>The genomes of 5 underutilized Papilionoideae crops provide insights into root nodulation and disease resistanc.</title>
        <authorList>
            <person name="Jiang F."/>
        </authorList>
    </citation>
    <scope>NUCLEOTIDE SEQUENCE [LARGE SCALE GENOMIC DNA]</scope>
    <source>
        <strain evidence="5">LVBAO_FW01</strain>
        <tissue evidence="5">Leaves</tissue>
    </source>
</reference>
<dbReference type="EMBL" id="JAYMYQ010000005">
    <property type="protein sequence ID" value="KAK7328262.1"/>
    <property type="molecule type" value="Genomic_DNA"/>
</dbReference>
<keyword evidence="4" id="KW-0067">ATP-binding</keyword>